<comment type="caution">
    <text evidence="5">The sequence shown here is derived from an EMBL/GenBank/DDBJ whole genome shotgun (WGS) entry which is preliminary data.</text>
</comment>
<organism evidence="5 6">
    <name type="scientific">Spirosoma flavum</name>
    <dbReference type="NCBI Taxonomy" id="2048557"/>
    <lineage>
        <taxon>Bacteria</taxon>
        <taxon>Pseudomonadati</taxon>
        <taxon>Bacteroidota</taxon>
        <taxon>Cytophagia</taxon>
        <taxon>Cytophagales</taxon>
        <taxon>Cytophagaceae</taxon>
        <taxon>Spirosoma</taxon>
    </lineage>
</organism>
<keyword evidence="3" id="KW-0560">Oxidoreductase</keyword>
<dbReference type="EMBL" id="JBHUOM010000019">
    <property type="protein sequence ID" value="MFD2935955.1"/>
    <property type="molecule type" value="Genomic_DNA"/>
</dbReference>
<evidence type="ECO:0000259" key="4">
    <source>
        <dbReference type="Pfam" id="PF00248"/>
    </source>
</evidence>
<keyword evidence="6" id="KW-1185">Reference proteome</keyword>
<evidence type="ECO:0000313" key="6">
    <source>
        <dbReference type="Proteomes" id="UP001597512"/>
    </source>
</evidence>
<dbReference type="Proteomes" id="UP001597512">
    <property type="component" value="Unassembled WGS sequence"/>
</dbReference>
<dbReference type="PANTHER" id="PTHR43827:SF3">
    <property type="entry name" value="NADP-DEPENDENT OXIDOREDUCTASE DOMAIN-CONTAINING PROTEIN"/>
    <property type="match status" value="1"/>
</dbReference>
<dbReference type="Gene3D" id="3.20.20.100">
    <property type="entry name" value="NADP-dependent oxidoreductase domain"/>
    <property type="match status" value="1"/>
</dbReference>
<comment type="similarity">
    <text evidence="1">Belongs to the aldo/keto reductase family.</text>
</comment>
<dbReference type="PIRSF" id="PIRSF000097">
    <property type="entry name" value="AKR"/>
    <property type="match status" value="1"/>
</dbReference>
<dbReference type="RefSeq" id="WP_381504296.1">
    <property type="nucleotide sequence ID" value="NZ_JBHUOM010000019.1"/>
</dbReference>
<proteinExistence type="inferred from homology"/>
<dbReference type="PRINTS" id="PR00069">
    <property type="entry name" value="ALDKETRDTASE"/>
</dbReference>
<dbReference type="Pfam" id="PF00248">
    <property type="entry name" value="Aldo_ket_red"/>
    <property type="match status" value="1"/>
</dbReference>
<accession>A0ABW6AKJ5</accession>
<dbReference type="SUPFAM" id="SSF51430">
    <property type="entry name" value="NAD(P)-linked oxidoreductase"/>
    <property type="match status" value="1"/>
</dbReference>
<keyword evidence="2" id="KW-0521">NADP</keyword>
<evidence type="ECO:0000313" key="5">
    <source>
        <dbReference type="EMBL" id="MFD2935955.1"/>
    </source>
</evidence>
<dbReference type="InterPro" id="IPR020471">
    <property type="entry name" value="AKR"/>
</dbReference>
<gene>
    <name evidence="5" type="ORF">ACFS25_19390</name>
</gene>
<evidence type="ECO:0000256" key="2">
    <source>
        <dbReference type="ARBA" id="ARBA00022857"/>
    </source>
</evidence>
<dbReference type="InterPro" id="IPR023210">
    <property type="entry name" value="NADP_OxRdtase_dom"/>
</dbReference>
<dbReference type="CDD" id="cd19071">
    <property type="entry name" value="AKR_AKR1-5-like"/>
    <property type="match status" value="1"/>
</dbReference>
<sequence>MTIPSTTLNNGVEMPLLGIGVYAPRQIDEVRPAIEWALEAGCRLIDTAAAYGNEREVADAIRSSGIPRSDIFITTKVWNDDQGYNRTLRAFNRSLERLGLDVVDLYLIHWPIKQYRHETWKALEKIYTDGRARAIGVSNHYPAHLDELLTEAYITPAVNQFEFSPYCYLPDVLDYCRHKNIQHEGYAPLVRGQKQNDPKLVVLAEKYGKSTYQLLIRWSLQHGAVTIPKSVKPERVQENFDVLNFSISDEDMALMNTFYDNTRVADDPRGIQ</sequence>
<protein>
    <submittedName>
        <fullName evidence="5">Aldo/keto reductase</fullName>
    </submittedName>
</protein>
<evidence type="ECO:0000256" key="3">
    <source>
        <dbReference type="ARBA" id="ARBA00023002"/>
    </source>
</evidence>
<dbReference type="PANTHER" id="PTHR43827">
    <property type="entry name" value="2,5-DIKETO-D-GLUCONIC ACID REDUCTASE"/>
    <property type="match status" value="1"/>
</dbReference>
<dbReference type="InterPro" id="IPR036812">
    <property type="entry name" value="NAD(P)_OxRdtase_dom_sf"/>
</dbReference>
<evidence type="ECO:0000256" key="1">
    <source>
        <dbReference type="ARBA" id="ARBA00007905"/>
    </source>
</evidence>
<reference evidence="6" key="1">
    <citation type="journal article" date="2019" name="Int. J. Syst. Evol. Microbiol.">
        <title>The Global Catalogue of Microorganisms (GCM) 10K type strain sequencing project: providing services to taxonomists for standard genome sequencing and annotation.</title>
        <authorList>
            <consortium name="The Broad Institute Genomics Platform"/>
            <consortium name="The Broad Institute Genome Sequencing Center for Infectious Disease"/>
            <person name="Wu L."/>
            <person name="Ma J."/>
        </authorList>
    </citation>
    <scope>NUCLEOTIDE SEQUENCE [LARGE SCALE GENOMIC DNA]</scope>
    <source>
        <strain evidence="6">KCTC 52490</strain>
    </source>
</reference>
<feature type="domain" description="NADP-dependent oxidoreductase" evidence="4">
    <location>
        <begin position="28"/>
        <end position="257"/>
    </location>
</feature>
<name>A0ABW6AKJ5_9BACT</name>